<dbReference type="Pfam" id="PF05988">
    <property type="entry name" value="DUF899"/>
    <property type="match status" value="1"/>
</dbReference>
<dbReference type="Proteomes" id="UP000696280">
    <property type="component" value="Unassembled WGS sequence"/>
</dbReference>
<dbReference type="SUPFAM" id="SSF52833">
    <property type="entry name" value="Thioredoxin-like"/>
    <property type="match status" value="1"/>
</dbReference>
<keyword evidence="2" id="KW-1185">Reference proteome</keyword>
<dbReference type="InterPro" id="IPR010296">
    <property type="entry name" value="DUF899_thioredox"/>
</dbReference>
<dbReference type="EMBL" id="CAJVRL010000075">
    <property type="protein sequence ID" value="CAG8956966.1"/>
    <property type="molecule type" value="Genomic_DNA"/>
</dbReference>
<name>A0A9N9KZK4_9HELO</name>
<dbReference type="OrthoDB" id="3503208at2759"/>
<accession>A0A9N9KZK4</accession>
<proteinExistence type="predicted"/>
<evidence type="ECO:0000313" key="2">
    <source>
        <dbReference type="Proteomes" id="UP000696280"/>
    </source>
</evidence>
<gene>
    <name evidence="1" type="ORF">HYFRA_00012017</name>
</gene>
<dbReference type="InterPro" id="IPR036249">
    <property type="entry name" value="Thioredoxin-like_sf"/>
</dbReference>
<evidence type="ECO:0000313" key="1">
    <source>
        <dbReference type="EMBL" id="CAG8956966.1"/>
    </source>
</evidence>
<protein>
    <recommendedName>
        <fullName evidence="3">DUF899-domain-containing protein</fullName>
    </recommendedName>
</protein>
<comment type="caution">
    <text evidence="1">The sequence shown here is derived from an EMBL/GenBank/DDBJ whole genome shotgun (WGS) entry which is preliminary data.</text>
</comment>
<evidence type="ECO:0008006" key="3">
    <source>
        <dbReference type="Google" id="ProtNLM"/>
    </source>
</evidence>
<sequence>MTGKVISQKEWLAARKELLVKEKAALKATDELRAQLRDFPMVKLAKDYNFEGPDGQVFLSDLFNGRKQLIIYHFMLGPEDRFGCNGCSFVVDNLPSRLCHLNSRDTTLVLVSRAPLTKIEAFKERMGWNLPWYSSFSSDFNYDFQVTLDPIFSASEYNYRAAAPGTKGEQAGLSVFYKNEDDQIHHTYSTYERGLDHLLVNHSLLDLTPLGRQDGGYGTMSWRLHDLYDQDDAKVWG</sequence>
<dbReference type="AlphaFoldDB" id="A0A9N9KZK4"/>
<organism evidence="1 2">
    <name type="scientific">Hymenoscyphus fraxineus</name>
    <dbReference type="NCBI Taxonomy" id="746836"/>
    <lineage>
        <taxon>Eukaryota</taxon>
        <taxon>Fungi</taxon>
        <taxon>Dikarya</taxon>
        <taxon>Ascomycota</taxon>
        <taxon>Pezizomycotina</taxon>
        <taxon>Leotiomycetes</taxon>
        <taxon>Helotiales</taxon>
        <taxon>Helotiaceae</taxon>
        <taxon>Hymenoscyphus</taxon>
    </lineage>
</organism>
<reference evidence="1" key="1">
    <citation type="submission" date="2021-07" db="EMBL/GenBank/DDBJ databases">
        <authorList>
            <person name="Durling M."/>
        </authorList>
    </citation>
    <scope>NUCLEOTIDE SEQUENCE</scope>
</reference>